<keyword evidence="4" id="KW-0443">Lipid metabolism</keyword>
<dbReference type="Proteomes" id="UP000247409">
    <property type="component" value="Unassembled WGS sequence"/>
</dbReference>
<dbReference type="AlphaFoldDB" id="A0A2V3IKD1"/>
<evidence type="ECO:0000256" key="1">
    <source>
        <dbReference type="ARBA" id="ARBA00022679"/>
    </source>
</evidence>
<comment type="caution">
    <text evidence="8">The sequence shown here is derived from an EMBL/GenBank/DDBJ whole genome shotgun (WGS) entry which is preliminary data.</text>
</comment>
<dbReference type="GO" id="GO:0006629">
    <property type="term" value="P:lipid metabolic process"/>
    <property type="evidence" value="ECO:0007669"/>
    <property type="project" value="UniProtKB-KW"/>
</dbReference>
<reference evidence="8 9" key="1">
    <citation type="journal article" date="2018" name="Mol. Biol. Evol.">
        <title>Analysis of the draft genome of the red seaweed Gracilariopsis chorda provides insights into genome size evolution in Rhodophyta.</title>
        <authorList>
            <person name="Lee J."/>
            <person name="Yang E.C."/>
            <person name="Graf L."/>
            <person name="Yang J.H."/>
            <person name="Qiu H."/>
            <person name="Zel Zion U."/>
            <person name="Chan C.X."/>
            <person name="Stephens T.G."/>
            <person name="Weber A.P.M."/>
            <person name="Boo G.H."/>
            <person name="Boo S.M."/>
            <person name="Kim K.M."/>
            <person name="Shin Y."/>
            <person name="Jung M."/>
            <person name="Lee S.J."/>
            <person name="Yim H.S."/>
            <person name="Lee J.H."/>
            <person name="Bhattacharya D."/>
            <person name="Yoon H.S."/>
        </authorList>
    </citation>
    <scope>NUCLEOTIDE SEQUENCE [LARGE SCALE GENOMIC DNA]</scope>
    <source>
        <strain evidence="8 9">SKKU-2015</strain>
        <tissue evidence="8">Whole body</tissue>
    </source>
</reference>
<keyword evidence="6 8" id="KW-0012">Acyltransferase</keyword>
<sequence length="294" mass="32448">MEKYRSTADPSTGIHPFIPPTFHPFRPLLRPILTLLRLPFFIILFPPFLLLNSFLFLLPSLLSYPLRRILDKLFIPYILLSLSVIPTYPTIEQPRVRGAVRGKHPSRSDILLANSTSPIDILLLSFAYSPTFAVPSDTPSHVHPLTLSQALLQTCTTPSIPKSPPQTLKQLLRRNGPISILAEGCSTNGKGVLRFRFTPNPQSIPDNSVLYAAGISYTPRGAGCRTIQSMSSALLHAMGEWRISARIRLTAVPQDGAEHQACVATLAGVPPLKIDLESGRRFAQHWKDTASCKS</sequence>
<evidence type="ECO:0000256" key="6">
    <source>
        <dbReference type="ARBA" id="ARBA00023315"/>
    </source>
</evidence>
<accession>A0A2V3IKD1</accession>
<dbReference type="PANTHER" id="PTHR23063:SF60">
    <property type="entry name" value="LYSOPHOSPHATIDIC ACID:OLEOYL-COA ACYLTRANSFERASE 1"/>
    <property type="match status" value="1"/>
</dbReference>
<feature type="transmembrane region" description="Helical" evidence="7">
    <location>
        <begin position="38"/>
        <end position="62"/>
    </location>
</feature>
<organism evidence="8 9">
    <name type="scientific">Gracilariopsis chorda</name>
    <dbReference type="NCBI Taxonomy" id="448386"/>
    <lineage>
        <taxon>Eukaryota</taxon>
        <taxon>Rhodophyta</taxon>
        <taxon>Florideophyceae</taxon>
        <taxon>Rhodymeniophycidae</taxon>
        <taxon>Gracilariales</taxon>
        <taxon>Gracilariaceae</taxon>
        <taxon>Gracilariopsis</taxon>
    </lineage>
</organism>
<evidence type="ECO:0000313" key="9">
    <source>
        <dbReference type="Proteomes" id="UP000247409"/>
    </source>
</evidence>
<dbReference type="GO" id="GO:0016746">
    <property type="term" value="F:acyltransferase activity"/>
    <property type="evidence" value="ECO:0007669"/>
    <property type="project" value="UniProtKB-KW"/>
</dbReference>
<evidence type="ECO:0000256" key="5">
    <source>
        <dbReference type="ARBA" id="ARBA00023136"/>
    </source>
</evidence>
<proteinExistence type="predicted"/>
<protein>
    <submittedName>
        <fullName evidence="8">Putative lysophosphatidic acid:oleoyl-CoA acyltransferase</fullName>
    </submittedName>
</protein>
<dbReference type="EMBL" id="NBIV01000158">
    <property type="protein sequence ID" value="PXF42556.1"/>
    <property type="molecule type" value="Genomic_DNA"/>
</dbReference>
<evidence type="ECO:0000256" key="2">
    <source>
        <dbReference type="ARBA" id="ARBA00022692"/>
    </source>
</evidence>
<keyword evidence="3 7" id="KW-1133">Transmembrane helix</keyword>
<evidence type="ECO:0000256" key="3">
    <source>
        <dbReference type="ARBA" id="ARBA00022989"/>
    </source>
</evidence>
<dbReference type="STRING" id="448386.A0A2V3IKD1"/>
<keyword evidence="5 7" id="KW-0472">Membrane</keyword>
<name>A0A2V3IKD1_9FLOR</name>
<dbReference type="OrthoDB" id="272512at2759"/>
<evidence type="ECO:0000256" key="7">
    <source>
        <dbReference type="SAM" id="Phobius"/>
    </source>
</evidence>
<keyword evidence="1 8" id="KW-0808">Transferase</keyword>
<dbReference type="PANTHER" id="PTHR23063">
    <property type="entry name" value="PHOSPHOLIPID ACYLTRANSFERASE"/>
    <property type="match status" value="1"/>
</dbReference>
<evidence type="ECO:0000313" key="8">
    <source>
        <dbReference type="EMBL" id="PXF42556.1"/>
    </source>
</evidence>
<keyword evidence="9" id="KW-1185">Reference proteome</keyword>
<evidence type="ECO:0000256" key="4">
    <source>
        <dbReference type="ARBA" id="ARBA00023098"/>
    </source>
</evidence>
<keyword evidence="2 7" id="KW-0812">Transmembrane</keyword>
<gene>
    <name evidence="8" type="ORF">BWQ96_07718</name>
</gene>